<dbReference type="Gene3D" id="3.30.700.10">
    <property type="entry name" value="Glycoprotein, Type 4 Pilin"/>
    <property type="match status" value="1"/>
</dbReference>
<proteinExistence type="predicted"/>
<dbReference type="NCBIfam" id="TIGR02532">
    <property type="entry name" value="IV_pilin_GFxxxE"/>
    <property type="match status" value="1"/>
</dbReference>
<dbReference type="InterPro" id="IPR012902">
    <property type="entry name" value="N_methyl_site"/>
</dbReference>
<sequence>MRKLHREDVREKTWEYSETRILKSTRRNAFTLIELLVVIAIIAVLIALLLPAVQAAREAARRMQCVNNLKQLGLALHNYQGVNERFPIGVGRNPLTGLGMIDPITNQVTTFKQPFVVGLLPYYEQKSAYDAYNMNLTFNTPDNLTTRTIRLAIYQCPSDTPQVFGQLPGAANDPRDPKGNYGPNWGAKDYWDQGMGTKVAAAPFYMGYGASFADIIDGTSNTLAMMEMRQTPSPSGSPLATDRRGRLWNDDSACYQVSTRFGPNSRLPDLSVCVHDPGQGLPCINDTNSANSLTFYMGARSRHSGGINGLLCDGSVRYFKDSIALAPWQALSTMRGGEVISSDQY</sequence>
<evidence type="ECO:0000313" key="3">
    <source>
        <dbReference type="EMBL" id="XBH01246.1"/>
    </source>
</evidence>
<keyword evidence="1" id="KW-1133">Transmembrane helix</keyword>
<name>A0AAU7C8Z9_9BACT</name>
<dbReference type="Pfam" id="PF07963">
    <property type="entry name" value="N_methyl"/>
    <property type="match status" value="1"/>
</dbReference>
<evidence type="ECO:0000256" key="1">
    <source>
        <dbReference type="SAM" id="Phobius"/>
    </source>
</evidence>
<dbReference type="SUPFAM" id="SSF54523">
    <property type="entry name" value="Pili subunits"/>
    <property type="match status" value="1"/>
</dbReference>
<keyword evidence="1" id="KW-0812">Transmembrane</keyword>
<evidence type="ECO:0000259" key="2">
    <source>
        <dbReference type="Pfam" id="PF07596"/>
    </source>
</evidence>
<dbReference type="NCBIfam" id="TIGR04294">
    <property type="entry name" value="pre_pil_HX9DG"/>
    <property type="match status" value="1"/>
</dbReference>
<dbReference type="RefSeq" id="WP_406693939.1">
    <property type="nucleotide sequence ID" value="NZ_CP155447.1"/>
</dbReference>
<reference evidence="3" key="1">
    <citation type="submission" date="2024-05" db="EMBL/GenBank/DDBJ databases">
        <title>Planctomycetes of the genus Singulisphaera possess chitinolytic capabilities.</title>
        <authorList>
            <person name="Ivanova A."/>
        </authorList>
    </citation>
    <scope>NUCLEOTIDE SEQUENCE</scope>
    <source>
        <strain evidence="3">Ch08T</strain>
    </source>
</reference>
<dbReference type="PANTHER" id="PTHR30093">
    <property type="entry name" value="GENERAL SECRETION PATHWAY PROTEIN G"/>
    <property type="match status" value="1"/>
</dbReference>
<dbReference type="InterPro" id="IPR027558">
    <property type="entry name" value="Pre_pil_HX9DG_C"/>
</dbReference>
<dbReference type="InterPro" id="IPR045584">
    <property type="entry name" value="Pilin-like"/>
</dbReference>
<feature type="domain" description="DUF1559" evidence="2">
    <location>
        <begin position="54"/>
        <end position="324"/>
    </location>
</feature>
<feature type="transmembrane region" description="Helical" evidence="1">
    <location>
        <begin position="29"/>
        <end position="53"/>
    </location>
</feature>
<gene>
    <name evidence="3" type="ORF">V5E97_23150</name>
</gene>
<organism evidence="3">
    <name type="scientific">Singulisphaera sp. Ch08</name>
    <dbReference type="NCBI Taxonomy" id="3120278"/>
    <lineage>
        <taxon>Bacteria</taxon>
        <taxon>Pseudomonadati</taxon>
        <taxon>Planctomycetota</taxon>
        <taxon>Planctomycetia</taxon>
        <taxon>Isosphaerales</taxon>
        <taxon>Isosphaeraceae</taxon>
        <taxon>Singulisphaera</taxon>
    </lineage>
</organism>
<protein>
    <submittedName>
        <fullName evidence="3">DUF1559 domain-containing protein</fullName>
    </submittedName>
</protein>
<dbReference type="EMBL" id="CP155447">
    <property type="protein sequence ID" value="XBH01246.1"/>
    <property type="molecule type" value="Genomic_DNA"/>
</dbReference>
<accession>A0AAU7C8Z9</accession>
<dbReference type="AlphaFoldDB" id="A0AAU7C8Z9"/>
<dbReference type="InterPro" id="IPR011453">
    <property type="entry name" value="DUF1559"/>
</dbReference>
<dbReference type="PANTHER" id="PTHR30093:SF2">
    <property type="entry name" value="TYPE II SECRETION SYSTEM PROTEIN H"/>
    <property type="match status" value="1"/>
</dbReference>
<keyword evidence="1" id="KW-0472">Membrane</keyword>
<dbReference type="Pfam" id="PF07596">
    <property type="entry name" value="SBP_bac_10"/>
    <property type="match status" value="1"/>
</dbReference>